<dbReference type="Pfam" id="PF04082">
    <property type="entry name" value="Fungal_trans"/>
    <property type="match status" value="1"/>
</dbReference>
<evidence type="ECO:0000256" key="1">
    <source>
        <dbReference type="ARBA" id="ARBA00022723"/>
    </source>
</evidence>
<dbReference type="InterPro" id="IPR001138">
    <property type="entry name" value="Zn2Cys6_DnaBD"/>
</dbReference>
<evidence type="ECO:0000256" key="4">
    <source>
        <dbReference type="ARBA" id="ARBA00023125"/>
    </source>
</evidence>
<protein>
    <recommendedName>
        <fullName evidence="8">Zn(2)-C6 fungal-type domain-containing protein</fullName>
    </recommendedName>
</protein>
<keyword evidence="5" id="KW-0804">Transcription</keyword>
<dbReference type="SUPFAM" id="SSF57701">
    <property type="entry name" value="Zn2/Cys6 DNA-binding domain"/>
    <property type="match status" value="1"/>
</dbReference>
<keyword evidence="3" id="KW-0805">Transcription regulation</keyword>
<dbReference type="AlphaFoldDB" id="A0A370C0N8"/>
<dbReference type="InterPro" id="IPR036864">
    <property type="entry name" value="Zn2-C6_fun-type_DNA-bd_sf"/>
</dbReference>
<evidence type="ECO:0000256" key="3">
    <source>
        <dbReference type="ARBA" id="ARBA00023015"/>
    </source>
</evidence>
<keyword evidence="6" id="KW-0539">Nucleus</keyword>
<name>A0A370C0N8_ASPNG</name>
<evidence type="ECO:0000256" key="2">
    <source>
        <dbReference type="ARBA" id="ARBA00022833"/>
    </source>
</evidence>
<sequence>MKLHAQSIPNGRAGSDDSGSRNGQDGSRKRCHTACTRCRSLRIKCSGTFPCGRCLSASRRCNYKHSTGRVSHPLSEPDATPFDSAVNYPPDPRNDEVLSLDRPPSQTQIHKGLPTPNSVPPASVVHTDRPLDTLSAELEAPGIPPFHNVLAVDNNSISQSKAAVDQPDSCADSQVFDFDAISWPLLHESLELATEFDFTTTSSMFGLQPAQSEPISPQVLLEEGGSETPDSPMGANITPWTSYIESGLDGHSRDYMTSATLDCPSPQQTVQDLIAYGMRQQQKTGRINVAIDHSSFWHDMSPQVASAFRISCFRDQSNLLHRLIDLYFDNFEPLWPLFSPQDLQINRMHPLLFLVLTSIGAMYGDKACSQYGMLMHNQIRICLVQPLELDDTDGDFLWLMQARSHTMGAALYFGQPKAFSFAQHLGALLVGQARRMDLFTSTDSCLRRLYQPGSSISDTDRQALWLHVEGKRRVAFAVFRAETYTSVLLQRKPLLTMKDINLMLPSCDTVWASERLPAHLCLQMIKHDRTPSRHLKASDLIHIALDQAEPLPPLDPTAFELLLLGLQSCIWRFASDPGLFNRLTGRTRHGETCNSSPQDLDVSSTTQHVHLGGPVDDRLLPETLDPSEVDHLESTSRKMRDLSHDHTRLLFALQKCESSLPLVKAFVHSDRDRTYLMSGLVLLHLGHLLLSAPVNSLHQIQYVLADGKTPDNELLGSACQWANSPQAILAAKRAISIWSLIANTSLERDGQILKFNLVAILGLHHAVVVLWAFAGACKAANTATEGVSALSLHATQSPANLPILVNRENTPRIIHCFIRAYGLISSSRWSSFSRVAQTLALLTFPSNGNQ</sequence>
<evidence type="ECO:0000256" key="6">
    <source>
        <dbReference type="ARBA" id="ARBA00023242"/>
    </source>
</evidence>
<dbReference type="CDD" id="cd12148">
    <property type="entry name" value="fungal_TF_MHR"/>
    <property type="match status" value="1"/>
</dbReference>
<dbReference type="GO" id="GO:0003677">
    <property type="term" value="F:DNA binding"/>
    <property type="evidence" value="ECO:0007669"/>
    <property type="project" value="UniProtKB-KW"/>
</dbReference>
<keyword evidence="2" id="KW-0862">Zinc</keyword>
<feature type="region of interest" description="Disordered" evidence="7">
    <location>
        <begin position="1"/>
        <end position="29"/>
    </location>
</feature>
<feature type="region of interest" description="Disordered" evidence="7">
    <location>
        <begin position="65"/>
        <end position="123"/>
    </location>
</feature>
<dbReference type="CDD" id="cd00067">
    <property type="entry name" value="GAL4"/>
    <property type="match status" value="1"/>
</dbReference>
<dbReference type="EMBL" id="KZ851910">
    <property type="protein sequence ID" value="RDH21505.1"/>
    <property type="molecule type" value="Genomic_DNA"/>
</dbReference>
<evidence type="ECO:0000259" key="8">
    <source>
        <dbReference type="PROSITE" id="PS50048"/>
    </source>
</evidence>
<dbReference type="PANTHER" id="PTHR47660">
    <property type="entry name" value="TRANSCRIPTION FACTOR WITH C2H2 AND ZN(2)-CYS(6) DNA BINDING DOMAIN (EUROFUNG)-RELATED-RELATED"/>
    <property type="match status" value="1"/>
</dbReference>
<dbReference type="GO" id="GO:0008270">
    <property type="term" value="F:zinc ion binding"/>
    <property type="evidence" value="ECO:0007669"/>
    <property type="project" value="InterPro"/>
</dbReference>
<evidence type="ECO:0000256" key="5">
    <source>
        <dbReference type="ARBA" id="ARBA00023163"/>
    </source>
</evidence>
<feature type="domain" description="Zn(2)-C6 fungal-type" evidence="8">
    <location>
        <begin position="34"/>
        <end position="63"/>
    </location>
</feature>
<dbReference type="GO" id="GO:0009893">
    <property type="term" value="P:positive regulation of metabolic process"/>
    <property type="evidence" value="ECO:0007669"/>
    <property type="project" value="UniProtKB-ARBA"/>
</dbReference>
<keyword evidence="4" id="KW-0238">DNA-binding</keyword>
<dbReference type="Pfam" id="PF00172">
    <property type="entry name" value="Zn_clus"/>
    <property type="match status" value="1"/>
</dbReference>
<reference evidence="9 10" key="1">
    <citation type="submission" date="2018-07" db="EMBL/GenBank/DDBJ databases">
        <title>Section-level genome sequencing of Aspergillus section Nigri to investigate inter- and intra-species variation.</title>
        <authorList>
            <consortium name="DOE Joint Genome Institute"/>
            <person name="Vesth T.C."/>
            <person name="Nybo J.L."/>
            <person name="Theobald S."/>
            <person name="Frisvad J.C."/>
            <person name="Larsen T.O."/>
            <person name="Nielsen K.F."/>
            <person name="Hoof J.B."/>
            <person name="Brandl J."/>
            <person name="Salamov A."/>
            <person name="Riley R."/>
            <person name="Gladden J.M."/>
            <person name="Phatale P."/>
            <person name="Nielsen M.T."/>
            <person name="Lyhne E.K."/>
            <person name="Kogle M.E."/>
            <person name="Strasser K."/>
            <person name="McDonnell E."/>
            <person name="Barry K."/>
            <person name="Clum A."/>
            <person name="Chen C."/>
            <person name="Nolan M."/>
            <person name="Sandor L."/>
            <person name="Kuo A."/>
            <person name="Lipzen A."/>
            <person name="Hainaut M."/>
            <person name="Drula E."/>
            <person name="Tsang A."/>
            <person name="Magnuson J.K."/>
            <person name="Henrissat B."/>
            <person name="Wiebenga A."/>
            <person name="Simmons B.A."/>
            <person name="Makela M.R."/>
            <person name="De vries R.P."/>
            <person name="Grigoriev I.V."/>
            <person name="Mortensen U.H."/>
            <person name="Baker S.E."/>
            <person name="Andersen M.R."/>
        </authorList>
    </citation>
    <scope>NUCLEOTIDE SEQUENCE [LARGE SCALE GENOMIC DNA]</scope>
    <source>
        <strain evidence="9 10">ATCC 13496</strain>
    </source>
</reference>
<dbReference type="VEuPathDB" id="FungiDB:M747DRAFT_349359"/>
<gene>
    <name evidence="9" type="ORF">M747DRAFT_349359</name>
</gene>
<keyword evidence="1" id="KW-0479">Metal-binding</keyword>
<evidence type="ECO:0000313" key="9">
    <source>
        <dbReference type="EMBL" id="RDH21505.1"/>
    </source>
</evidence>
<dbReference type="Proteomes" id="UP000253845">
    <property type="component" value="Unassembled WGS sequence"/>
</dbReference>
<dbReference type="SMART" id="SM00066">
    <property type="entry name" value="GAL4"/>
    <property type="match status" value="1"/>
</dbReference>
<dbReference type="PANTHER" id="PTHR47660:SF7">
    <property type="entry name" value="TRANSCRIPTION FACTOR WITH C2H2 AND ZN(2)-CYS(6) DNA BINDING DOMAIN (EUROFUNG)"/>
    <property type="match status" value="1"/>
</dbReference>
<dbReference type="PROSITE" id="PS50048">
    <property type="entry name" value="ZN2_CY6_FUNGAL_2"/>
    <property type="match status" value="1"/>
</dbReference>
<dbReference type="GO" id="GO:0000981">
    <property type="term" value="F:DNA-binding transcription factor activity, RNA polymerase II-specific"/>
    <property type="evidence" value="ECO:0007669"/>
    <property type="project" value="InterPro"/>
</dbReference>
<proteinExistence type="predicted"/>
<evidence type="ECO:0000313" key="10">
    <source>
        <dbReference type="Proteomes" id="UP000253845"/>
    </source>
</evidence>
<dbReference type="Gene3D" id="4.10.240.10">
    <property type="entry name" value="Zn(2)-C6 fungal-type DNA-binding domain"/>
    <property type="match status" value="1"/>
</dbReference>
<organism evidence="9 10">
    <name type="scientific">Aspergillus niger ATCC 13496</name>
    <dbReference type="NCBI Taxonomy" id="1353008"/>
    <lineage>
        <taxon>Eukaryota</taxon>
        <taxon>Fungi</taxon>
        <taxon>Dikarya</taxon>
        <taxon>Ascomycota</taxon>
        <taxon>Pezizomycotina</taxon>
        <taxon>Eurotiomycetes</taxon>
        <taxon>Eurotiomycetidae</taxon>
        <taxon>Eurotiales</taxon>
        <taxon>Aspergillaceae</taxon>
        <taxon>Aspergillus</taxon>
        <taxon>Aspergillus subgen. Circumdati</taxon>
    </lineage>
</organism>
<dbReference type="InterPro" id="IPR007219">
    <property type="entry name" value="XnlR_reg_dom"/>
</dbReference>
<accession>A0A370C0N8</accession>
<dbReference type="PROSITE" id="PS00463">
    <property type="entry name" value="ZN2_CY6_FUNGAL_1"/>
    <property type="match status" value="1"/>
</dbReference>
<evidence type="ECO:0000256" key="7">
    <source>
        <dbReference type="SAM" id="MobiDB-lite"/>
    </source>
</evidence>
<dbReference type="GO" id="GO:0006351">
    <property type="term" value="P:DNA-templated transcription"/>
    <property type="evidence" value="ECO:0007669"/>
    <property type="project" value="InterPro"/>
</dbReference>